<dbReference type="OrthoDB" id="9805904at2"/>
<dbReference type="GO" id="GO:0016616">
    <property type="term" value="F:oxidoreductase activity, acting on the CH-OH group of donors, NAD or NADP as acceptor"/>
    <property type="evidence" value="ECO:0007669"/>
    <property type="project" value="TreeGrafter"/>
</dbReference>
<dbReference type="PRINTS" id="PR00080">
    <property type="entry name" value="SDRFAMILY"/>
</dbReference>
<proteinExistence type="inferred from homology"/>
<organism evidence="3 4">
    <name type="scientific">Aerococcus urinaehominis</name>
    <dbReference type="NCBI Taxonomy" id="128944"/>
    <lineage>
        <taxon>Bacteria</taxon>
        <taxon>Bacillati</taxon>
        <taxon>Bacillota</taxon>
        <taxon>Bacilli</taxon>
        <taxon>Lactobacillales</taxon>
        <taxon>Aerococcaceae</taxon>
        <taxon>Aerococcus</taxon>
    </lineage>
</organism>
<dbReference type="PANTHER" id="PTHR42760">
    <property type="entry name" value="SHORT-CHAIN DEHYDROGENASES/REDUCTASES FAMILY MEMBER"/>
    <property type="match status" value="1"/>
</dbReference>
<dbReference type="Proteomes" id="UP000062260">
    <property type="component" value="Chromosome"/>
</dbReference>
<dbReference type="STRING" id="128944.AWM75_00590"/>
<dbReference type="RefSeq" id="WP_067977239.1">
    <property type="nucleotide sequence ID" value="NZ_CP014163.1"/>
</dbReference>
<dbReference type="InterPro" id="IPR020904">
    <property type="entry name" value="Sc_DH/Rdtase_CS"/>
</dbReference>
<dbReference type="Pfam" id="PF13561">
    <property type="entry name" value="adh_short_C2"/>
    <property type="match status" value="1"/>
</dbReference>
<dbReference type="FunFam" id="3.40.50.720:FF:000084">
    <property type="entry name" value="Short-chain dehydrogenase reductase"/>
    <property type="match status" value="1"/>
</dbReference>
<name>A0A0X8FJS8_9LACT</name>
<dbReference type="InterPro" id="IPR002347">
    <property type="entry name" value="SDR_fam"/>
</dbReference>
<dbReference type="EMBL" id="CP014163">
    <property type="protein sequence ID" value="AMB98580.1"/>
    <property type="molecule type" value="Genomic_DNA"/>
</dbReference>
<evidence type="ECO:0000256" key="1">
    <source>
        <dbReference type="ARBA" id="ARBA00006484"/>
    </source>
</evidence>
<dbReference type="PRINTS" id="PR00081">
    <property type="entry name" value="GDHRDH"/>
</dbReference>
<keyword evidence="2" id="KW-0560">Oxidoreductase</keyword>
<gene>
    <name evidence="3" type="ORF">AWM75_00590</name>
</gene>
<evidence type="ECO:0000313" key="3">
    <source>
        <dbReference type="EMBL" id="AMB98580.1"/>
    </source>
</evidence>
<dbReference type="SUPFAM" id="SSF51735">
    <property type="entry name" value="NAD(P)-binding Rossmann-fold domains"/>
    <property type="match status" value="1"/>
</dbReference>
<reference evidence="4" key="2">
    <citation type="submission" date="2016-01" db="EMBL/GenBank/DDBJ databases">
        <title>Six Aerococcus type strain genome sequencing and assembly using PacBio and Illumina Hiseq.</title>
        <authorList>
            <person name="Carkaci D."/>
            <person name="Dargis R."/>
            <person name="Nielsen X.C."/>
            <person name="Skovgaard O."/>
            <person name="Fuursted K."/>
            <person name="Christensen J.J."/>
        </authorList>
    </citation>
    <scope>NUCLEOTIDE SEQUENCE [LARGE SCALE GENOMIC DNA]</scope>
    <source>
        <strain evidence="4">CCUG42038B</strain>
    </source>
</reference>
<dbReference type="InterPro" id="IPR036291">
    <property type="entry name" value="NAD(P)-bd_dom_sf"/>
</dbReference>
<dbReference type="GO" id="GO:0008206">
    <property type="term" value="P:bile acid metabolic process"/>
    <property type="evidence" value="ECO:0007669"/>
    <property type="project" value="UniProtKB-ARBA"/>
</dbReference>
<protein>
    <submittedName>
        <fullName evidence="3">3-ketoacyl-ACP reductase</fullName>
    </submittedName>
</protein>
<keyword evidence="4" id="KW-1185">Reference proteome</keyword>
<accession>A0A0X8FJS8</accession>
<dbReference type="KEGG" id="auh:AWM75_00590"/>
<dbReference type="CDD" id="cd05233">
    <property type="entry name" value="SDR_c"/>
    <property type="match status" value="1"/>
</dbReference>
<evidence type="ECO:0000313" key="4">
    <source>
        <dbReference type="Proteomes" id="UP000062260"/>
    </source>
</evidence>
<dbReference type="AlphaFoldDB" id="A0A0X8FJS8"/>
<comment type="similarity">
    <text evidence="1">Belongs to the short-chain dehydrogenases/reductases (SDR) family.</text>
</comment>
<dbReference type="Gene3D" id="3.40.50.720">
    <property type="entry name" value="NAD(P)-binding Rossmann-like Domain"/>
    <property type="match status" value="1"/>
</dbReference>
<dbReference type="PANTHER" id="PTHR42760:SF133">
    <property type="entry name" value="3-OXOACYL-[ACYL-CARRIER-PROTEIN] REDUCTASE"/>
    <property type="match status" value="1"/>
</dbReference>
<evidence type="ECO:0000256" key="2">
    <source>
        <dbReference type="ARBA" id="ARBA00023002"/>
    </source>
</evidence>
<sequence>MFDLSGQVAVVTGGANGIGAGVVQCLAQAGAYVAILDIDQDNGQRIAAQVEGDFYQLDVTDHEATYEVFKMIAENQGKIDILVANTGVYPEVMLADVSETDYYHTTDINLKGMIYATQAAVHYMKEQHFGRIILMSSITGDIAGYPGGGIYGATKAAALGFMRNIAVEYGQYGITVNAIQPGLIATESLKALGAVQGGEKYIPMQTLGQPSDIGAAAVFFASKEAAYVTGQALVVDGGQILPETPNSLPD</sequence>
<dbReference type="PROSITE" id="PS00061">
    <property type="entry name" value="ADH_SHORT"/>
    <property type="match status" value="1"/>
</dbReference>
<reference evidence="3 4" key="1">
    <citation type="journal article" date="2016" name="Genome Announc.">
        <title>Complete Genome Sequences of Aerococcus christensenii CCUG 28831T, Aerococcus sanguinicola CCUG 43001T, Aerococcus urinae CCUG 36881T, Aerococcus urinaeequi CCUG 28094T, Aerococcus urinaehominis CCUG 42038 BT, and Aerococcus viridans CCUG 4311T.</title>
        <authorList>
            <person name="Carkaci D."/>
            <person name="Dargis R."/>
            <person name="Nielsen X.C."/>
            <person name="Skovgaard O."/>
            <person name="Fuursted K."/>
            <person name="Christensen J.J."/>
        </authorList>
    </citation>
    <scope>NUCLEOTIDE SEQUENCE [LARGE SCALE GENOMIC DNA]</scope>
    <source>
        <strain evidence="3 4">CCUG42038B</strain>
    </source>
</reference>